<dbReference type="STRING" id="126957.T1IV17"/>
<feature type="region of interest" description="Disordered" evidence="7">
    <location>
        <begin position="1"/>
        <end position="21"/>
    </location>
</feature>
<evidence type="ECO:0000256" key="5">
    <source>
        <dbReference type="ARBA" id="ARBA00022786"/>
    </source>
</evidence>
<evidence type="ECO:0000313" key="10">
    <source>
        <dbReference type="EnsemblMetazoa" id="SMAR005006-PA"/>
    </source>
</evidence>
<dbReference type="SUPFAM" id="SSF81383">
    <property type="entry name" value="F-box domain"/>
    <property type="match status" value="1"/>
</dbReference>
<keyword evidence="11" id="KW-1185">Reference proteome</keyword>
<sequence length="404" mass="47604">MESSKNEENSAEGEEKSYNQRLDKFREDWRQELTQTAVPSLSTDDTEKAKDLFYRGSQAESKGFLHEAVRFYRQAIQLVPDIEFLISSGQEIDGAVDKRRTVKNHSNEDTSGEIPDLVARFQKLLIPEGYLCRAEYDQKMAHISLLPMEILLYLFKWVISADLDLRSLEQLSLVCRGFYLCARDPELWRLACQRVWGICTPGNYGSWRNMYLQRRPRLRYDGAYISKTTYVRDGENSFQDHCYRPWHLVEYFRYVRFFPDGIVLMLTTPDHPQTALGNLVNRKPRHSAVLVGRYYLRSRSESVLVILKRSNKPETGGTHQHYLKRHCYRTGDDDGEQTFQIELRVKDLKQKSNYKLVWMQYTIRTVYKNGTENTSEFELTDNMFPPFWFSRVRSYTAESNMPLY</sequence>
<dbReference type="InterPro" id="IPR036047">
    <property type="entry name" value="F-box-like_dom_sf"/>
</dbReference>
<evidence type="ECO:0000256" key="4">
    <source>
        <dbReference type="ARBA" id="ARBA00022490"/>
    </source>
</evidence>
<dbReference type="PANTHER" id="PTHR12874">
    <property type="entry name" value="F-BOX ONLY PROTEIN 48-RELATED"/>
    <property type="match status" value="1"/>
</dbReference>
<dbReference type="PhylomeDB" id="T1IV17"/>
<feature type="domain" description="F-box" evidence="8">
    <location>
        <begin position="143"/>
        <end position="193"/>
    </location>
</feature>
<reference evidence="10" key="2">
    <citation type="submission" date="2015-02" db="UniProtKB">
        <authorList>
            <consortium name="EnsemblMetazoa"/>
        </authorList>
    </citation>
    <scope>IDENTIFICATION</scope>
</reference>
<dbReference type="InterPro" id="IPR045464">
    <property type="entry name" value="Hrt3/FBXO9_C"/>
</dbReference>
<dbReference type="CDD" id="cd22089">
    <property type="entry name" value="F-box_FBXO9"/>
    <property type="match status" value="1"/>
</dbReference>
<proteinExistence type="predicted"/>
<accession>T1IV17</accession>
<dbReference type="Proteomes" id="UP000014500">
    <property type="component" value="Unassembled WGS sequence"/>
</dbReference>
<evidence type="ECO:0000259" key="8">
    <source>
        <dbReference type="Pfam" id="PF12937"/>
    </source>
</evidence>
<dbReference type="Pfam" id="PF19270">
    <property type="entry name" value="FBO_C"/>
    <property type="match status" value="1"/>
</dbReference>
<evidence type="ECO:0000256" key="6">
    <source>
        <dbReference type="ARBA" id="ARBA00022803"/>
    </source>
</evidence>
<organism evidence="10 11">
    <name type="scientific">Strigamia maritima</name>
    <name type="common">European centipede</name>
    <name type="synonym">Geophilus maritimus</name>
    <dbReference type="NCBI Taxonomy" id="126957"/>
    <lineage>
        <taxon>Eukaryota</taxon>
        <taxon>Metazoa</taxon>
        <taxon>Ecdysozoa</taxon>
        <taxon>Arthropoda</taxon>
        <taxon>Myriapoda</taxon>
        <taxon>Chilopoda</taxon>
        <taxon>Pleurostigmophora</taxon>
        <taxon>Geophilomorpha</taxon>
        <taxon>Linotaeniidae</taxon>
        <taxon>Strigamia</taxon>
    </lineage>
</organism>
<dbReference type="GO" id="GO:0019005">
    <property type="term" value="C:SCF ubiquitin ligase complex"/>
    <property type="evidence" value="ECO:0007669"/>
    <property type="project" value="TreeGrafter"/>
</dbReference>
<dbReference type="InterPro" id="IPR001810">
    <property type="entry name" value="F-box_dom"/>
</dbReference>
<dbReference type="Pfam" id="PF12937">
    <property type="entry name" value="F-box-like"/>
    <property type="match status" value="1"/>
</dbReference>
<dbReference type="Gene3D" id="1.20.1280.50">
    <property type="match status" value="1"/>
</dbReference>
<name>T1IV17_STRMM</name>
<evidence type="ECO:0000256" key="7">
    <source>
        <dbReference type="SAM" id="MobiDB-lite"/>
    </source>
</evidence>
<comment type="pathway">
    <text evidence="2">Protein modification; protein ubiquitination.</text>
</comment>
<comment type="subcellular location">
    <subcellularLocation>
        <location evidence="1">Cytoplasm</location>
    </subcellularLocation>
</comment>
<dbReference type="AlphaFoldDB" id="T1IV17"/>
<keyword evidence="6" id="KW-0802">TPR repeat</keyword>
<evidence type="ECO:0000256" key="2">
    <source>
        <dbReference type="ARBA" id="ARBA00004906"/>
    </source>
</evidence>
<evidence type="ECO:0000259" key="9">
    <source>
        <dbReference type="Pfam" id="PF19270"/>
    </source>
</evidence>
<protein>
    <recommendedName>
        <fullName evidence="3">F-box only protein 9</fullName>
    </recommendedName>
</protein>
<dbReference type="HOGENOM" id="CLU_041758_0_0_1"/>
<feature type="domain" description="F-box protein Hrt3/FBXO9 C-terminal" evidence="9">
    <location>
        <begin position="205"/>
        <end position="307"/>
    </location>
</feature>
<dbReference type="EnsemblMetazoa" id="SMAR005006-RA">
    <property type="protein sequence ID" value="SMAR005006-PA"/>
    <property type="gene ID" value="SMAR005006"/>
</dbReference>
<evidence type="ECO:0000256" key="3">
    <source>
        <dbReference type="ARBA" id="ARBA00019775"/>
    </source>
</evidence>
<dbReference type="OMA" id="RWNRLDF"/>
<dbReference type="FunFam" id="1.20.1280.50:FF:000012">
    <property type="entry name" value="F-box only protein 9"/>
    <property type="match status" value="1"/>
</dbReference>
<keyword evidence="4" id="KW-0963">Cytoplasm</keyword>
<dbReference type="eggNOG" id="KOG2997">
    <property type="taxonomic scope" value="Eukaryota"/>
</dbReference>
<dbReference type="GO" id="GO:0005737">
    <property type="term" value="C:cytoplasm"/>
    <property type="evidence" value="ECO:0007669"/>
    <property type="project" value="UniProtKB-SubCell"/>
</dbReference>
<reference evidence="11" key="1">
    <citation type="submission" date="2011-05" db="EMBL/GenBank/DDBJ databases">
        <authorList>
            <person name="Richards S.R."/>
            <person name="Qu J."/>
            <person name="Jiang H."/>
            <person name="Jhangiani S.N."/>
            <person name="Agravi P."/>
            <person name="Goodspeed R."/>
            <person name="Gross S."/>
            <person name="Mandapat C."/>
            <person name="Jackson L."/>
            <person name="Mathew T."/>
            <person name="Pu L."/>
            <person name="Thornton R."/>
            <person name="Saada N."/>
            <person name="Wilczek-Boney K.B."/>
            <person name="Lee S."/>
            <person name="Kovar C."/>
            <person name="Wu Y."/>
            <person name="Scherer S.E."/>
            <person name="Worley K.C."/>
            <person name="Muzny D.M."/>
            <person name="Gibbs R."/>
        </authorList>
    </citation>
    <scope>NUCLEOTIDE SEQUENCE</scope>
    <source>
        <strain evidence="11">Brora</strain>
    </source>
</reference>
<keyword evidence="5" id="KW-0833">Ubl conjugation pathway</keyword>
<evidence type="ECO:0000313" key="11">
    <source>
        <dbReference type="Proteomes" id="UP000014500"/>
    </source>
</evidence>
<dbReference type="GO" id="GO:0031146">
    <property type="term" value="P:SCF-dependent proteasomal ubiquitin-dependent protein catabolic process"/>
    <property type="evidence" value="ECO:0007669"/>
    <property type="project" value="TreeGrafter"/>
</dbReference>
<dbReference type="EMBL" id="JH431569">
    <property type="status" value="NOT_ANNOTATED_CDS"/>
    <property type="molecule type" value="Genomic_DNA"/>
</dbReference>
<evidence type="ECO:0000256" key="1">
    <source>
        <dbReference type="ARBA" id="ARBA00004496"/>
    </source>
</evidence>
<dbReference type="PANTHER" id="PTHR12874:SF29">
    <property type="entry name" value="F-BOX ONLY PROTEIN 9"/>
    <property type="match status" value="1"/>
</dbReference>